<organism evidence="1 2">
    <name type="scientific">Clavelina lepadiformis</name>
    <name type="common">Light-bulb sea squirt</name>
    <name type="synonym">Ascidia lepadiformis</name>
    <dbReference type="NCBI Taxonomy" id="159417"/>
    <lineage>
        <taxon>Eukaryota</taxon>
        <taxon>Metazoa</taxon>
        <taxon>Chordata</taxon>
        <taxon>Tunicata</taxon>
        <taxon>Ascidiacea</taxon>
        <taxon>Aplousobranchia</taxon>
        <taxon>Clavelinidae</taxon>
        <taxon>Clavelina</taxon>
    </lineage>
</organism>
<evidence type="ECO:0000313" key="2">
    <source>
        <dbReference type="Proteomes" id="UP001642483"/>
    </source>
</evidence>
<comment type="caution">
    <text evidence="1">The sequence shown here is derived from an EMBL/GenBank/DDBJ whole genome shotgun (WGS) entry which is preliminary data.</text>
</comment>
<evidence type="ECO:0000313" key="1">
    <source>
        <dbReference type="EMBL" id="CAK8683164.1"/>
    </source>
</evidence>
<reference evidence="1 2" key="1">
    <citation type="submission" date="2024-02" db="EMBL/GenBank/DDBJ databases">
        <authorList>
            <person name="Daric V."/>
            <person name="Darras S."/>
        </authorList>
    </citation>
    <scope>NUCLEOTIDE SEQUENCE [LARGE SCALE GENOMIC DNA]</scope>
</reference>
<proteinExistence type="predicted"/>
<name>A0ABP0FX94_CLALP</name>
<gene>
    <name evidence="1" type="ORF">CVLEPA_LOCUS14269</name>
</gene>
<keyword evidence="2" id="KW-1185">Reference proteome</keyword>
<protein>
    <submittedName>
        <fullName evidence="1">Uncharacterized protein</fullName>
    </submittedName>
</protein>
<sequence>MNLSDIQNSAAATTFLSAASADKSNRKPQTPLFAANSTSIFTYDTNQLNVSLHPRFSYPF</sequence>
<dbReference type="Proteomes" id="UP001642483">
    <property type="component" value="Unassembled WGS sequence"/>
</dbReference>
<dbReference type="EMBL" id="CAWYQH010000097">
    <property type="protein sequence ID" value="CAK8683164.1"/>
    <property type="molecule type" value="Genomic_DNA"/>
</dbReference>
<accession>A0ABP0FX94</accession>